<evidence type="ECO:0000313" key="1">
    <source>
        <dbReference type="EMBL" id="MCH98875.1"/>
    </source>
</evidence>
<name>A0A392NIE9_9FABA</name>
<evidence type="ECO:0008006" key="3">
    <source>
        <dbReference type="Google" id="ProtNLM"/>
    </source>
</evidence>
<reference evidence="1 2" key="1">
    <citation type="journal article" date="2018" name="Front. Plant Sci.">
        <title>Red Clover (Trifolium pratense) and Zigzag Clover (T. medium) - A Picture of Genomic Similarities and Differences.</title>
        <authorList>
            <person name="Dluhosova J."/>
            <person name="Istvanek J."/>
            <person name="Nedelnik J."/>
            <person name="Repkova J."/>
        </authorList>
    </citation>
    <scope>NUCLEOTIDE SEQUENCE [LARGE SCALE GENOMIC DNA]</scope>
    <source>
        <strain evidence="2">cv. 10/8</strain>
        <tissue evidence="1">Leaf</tissue>
    </source>
</reference>
<dbReference type="EMBL" id="LXQA010038744">
    <property type="protein sequence ID" value="MCH98875.1"/>
    <property type="molecule type" value="Genomic_DNA"/>
</dbReference>
<organism evidence="1 2">
    <name type="scientific">Trifolium medium</name>
    <dbReference type="NCBI Taxonomy" id="97028"/>
    <lineage>
        <taxon>Eukaryota</taxon>
        <taxon>Viridiplantae</taxon>
        <taxon>Streptophyta</taxon>
        <taxon>Embryophyta</taxon>
        <taxon>Tracheophyta</taxon>
        <taxon>Spermatophyta</taxon>
        <taxon>Magnoliopsida</taxon>
        <taxon>eudicotyledons</taxon>
        <taxon>Gunneridae</taxon>
        <taxon>Pentapetalae</taxon>
        <taxon>rosids</taxon>
        <taxon>fabids</taxon>
        <taxon>Fabales</taxon>
        <taxon>Fabaceae</taxon>
        <taxon>Papilionoideae</taxon>
        <taxon>50 kb inversion clade</taxon>
        <taxon>NPAAA clade</taxon>
        <taxon>Hologalegina</taxon>
        <taxon>IRL clade</taxon>
        <taxon>Trifolieae</taxon>
        <taxon>Trifolium</taxon>
    </lineage>
</organism>
<proteinExistence type="predicted"/>
<dbReference type="AlphaFoldDB" id="A0A392NIE9"/>
<accession>A0A392NIE9</accession>
<protein>
    <recommendedName>
        <fullName evidence="3">RNase H type-1 domain-containing protein</fullName>
    </recommendedName>
</protein>
<sequence length="65" mass="7683">ARNAWFKPINQVGVGEDMSLLVAIEWLKEMEFKQVVFSLDSKEIVDAFNSPKRERREMPIWFLIV</sequence>
<gene>
    <name evidence="1" type="ORF">A2U01_0019884</name>
</gene>
<comment type="caution">
    <text evidence="1">The sequence shown here is derived from an EMBL/GenBank/DDBJ whole genome shotgun (WGS) entry which is preliminary data.</text>
</comment>
<keyword evidence="2" id="KW-1185">Reference proteome</keyword>
<dbReference type="Proteomes" id="UP000265520">
    <property type="component" value="Unassembled WGS sequence"/>
</dbReference>
<evidence type="ECO:0000313" key="2">
    <source>
        <dbReference type="Proteomes" id="UP000265520"/>
    </source>
</evidence>
<feature type="non-terminal residue" evidence="1">
    <location>
        <position position="1"/>
    </location>
</feature>